<dbReference type="Proteomes" id="UP000198379">
    <property type="component" value="Unassembled WGS sequence"/>
</dbReference>
<keyword evidence="1" id="KW-0472">Membrane</keyword>
<dbReference type="RefSeq" id="WP_089369798.1">
    <property type="nucleotide sequence ID" value="NZ_BMEP01000002.1"/>
</dbReference>
<feature type="transmembrane region" description="Helical" evidence="1">
    <location>
        <begin position="311"/>
        <end position="333"/>
    </location>
</feature>
<keyword evidence="4" id="KW-1185">Reference proteome</keyword>
<keyword evidence="1" id="KW-0812">Transmembrane</keyword>
<evidence type="ECO:0000259" key="2">
    <source>
        <dbReference type="Pfam" id="PF07786"/>
    </source>
</evidence>
<gene>
    <name evidence="3" type="ORF">SAMN06265376_101458</name>
</gene>
<dbReference type="Pfam" id="PF07786">
    <property type="entry name" value="HGSNAT_cat"/>
    <property type="match status" value="1"/>
</dbReference>
<feature type="transmembrane region" description="Helical" evidence="1">
    <location>
        <begin position="196"/>
        <end position="213"/>
    </location>
</feature>
<feature type="transmembrane region" description="Helical" evidence="1">
    <location>
        <begin position="225"/>
        <end position="243"/>
    </location>
</feature>
<dbReference type="InterPro" id="IPR012429">
    <property type="entry name" value="HGSNAT_cat"/>
</dbReference>
<protein>
    <submittedName>
        <fullName evidence="3">Uncharacterized membrane protein</fullName>
    </submittedName>
</protein>
<sequence>MSQSTTKRIESIDILRGLVMIIMVLDHVRDYFHINAFAGNFPENLESTTLPLYFTRFITHYCAPVFVFLAGTSAFLYGQKHTPKALSKFLITRGIWLIFVEIVINNLLWWFDITYGMINLQVIWAIGFCMIVLGLLIHLPKKILVALGFLIVLGHNMLDGVSIPEENPLSLLWKMSHELSCVSIGETRLLCFSYPVLPWIGVILLGYCFGSFYKKDAAVRTRKKWLLTIGISAIVFFFILRTFNIYGDSMLWSEQESFSKTIISYFILSKYPPSLLFLLITLGPALLFLYKIENIKNSVTNFLIVFGRVPFFFYVIHVFVVHASAILGLLITGKDWRTMILDNETMSSGALSGYGYSLGIVYLVWVAIIILLYPICKWFMKYKATHKGTWWLSYI</sequence>
<dbReference type="AlphaFoldDB" id="A0A238VWX4"/>
<keyword evidence="1" id="KW-1133">Transmembrane helix</keyword>
<feature type="transmembrane region" description="Helical" evidence="1">
    <location>
        <begin position="353"/>
        <end position="373"/>
    </location>
</feature>
<dbReference type="EMBL" id="FZNY01000001">
    <property type="protein sequence ID" value="SNR38748.1"/>
    <property type="molecule type" value="Genomic_DNA"/>
</dbReference>
<feature type="transmembrane region" description="Helical" evidence="1">
    <location>
        <begin position="117"/>
        <end position="136"/>
    </location>
</feature>
<proteinExistence type="predicted"/>
<dbReference type="OrthoDB" id="508112at2"/>
<reference evidence="3 4" key="1">
    <citation type="submission" date="2017-06" db="EMBL/GenBank/DDBJ databases">
        <authorList>
            <person name="Kim H.J."/>
            <person name="Triplett B.A."/>
        </authorList>
    </citation>
    <scope>NUCLEOTIDE SEQUENCE [LARGE SCALE GENOMIC DNA]</scope>
    <source>
        <strain evidence="3 4">DSM 25597</strain>
    </source>
</reference>
<dbReference type="PANTHER" id="PTHR40407">
    <property type="entry name" value="MEMBRANE PROTEIN-LIKE PROTEIN"/>
    <property type="match status" value="1"/>
</dbReference>
<feature type="transmembrane region" description="Helical" evidence="1">
    <location>
        <begin position="263"/>
        <end position="290"/>
    </location>
</feature>
<accession>A0A238VWX4</accession>
<feature type="domain" description="Heparan-alpha-glucosaminide N-acetyltransferase catalytic" evidence="2">
    <location>
        <begin position="8"/>
        <end position="229"/>
    </location>
</feature>
<evidence type="ECO:0000313" key="4">
    <source>
        <dbReference type="Proteomes" id="UP000198379"/>
    </source>
</evidence>
<dbReference type="PANTHER" id="PTHR40407:SF1">
    <property type="entry name" value="HEPARAN-ALPHA-GLUCOSAMINIDE N-ACETYLTRANSFERASE CATALYTIC DOMAIN-CONTAINING PROTEIN"/>
    <property type="match status" value="1"/>
</dbReference>
<feature type="transmembrane region" description="Helical" evidence="1">
    <location>
        <begin position="58"/>
        <end position="78"/>
    </location>
</feature>
<organism evidence="3 4">
    <name type="scientific">Dokdonia pacifica</name>
    <dbReference type="NCBI Taxonomy" id="1627892"/>
    <lineage>
        <taxon>Bacteria</taxon>
        <taxon>Pseudomonadati</taxon>
        <taxon>Bacteroidota</taxon>
        <taxon>Flavobacteriia</taxon>
        <taxon>Flavobacteriales</taxon>
        <taxon>Flavobacteriaceae</taxon>
        <taxon>Dokdonia</taxon>
    </lineage>
</organism>
<name>A0A238VWX4_9FLAO</name>
<evidence type="ECO:0000256" key="1">
    <source>
        <dbReference type="SAM" id="Phobius"/>
    </source>
</evidence>
<evidence type="ECO:0000313" key="3">
    <source>
        <dbReference type="EMBL" id="SNR38748.1"/>
    </source>
</evidence>
<feature type="transmembrane region" description="Helical" evidence="1">
    <location>
        <begin position="90"/>
        <end position="111"/>
    </location>
</feature>